<accession>A0ABQ8LSC5</accession>
<keyword evidence="2" id="KW-1185">Reference proteome</keyword>
<gene>
    <name evidence="1" type="ORF">H4Q32_013820</name>
</gene>
<dbReference type="Proteomes" id="UP000830375">
    <property type="component" value="Unassembled WGS sequence"/>
</dbReference>
<evidence type="ECO:0000313" key="2">
    <source>
        <dbReference type="Proteomes" id="UP000830375"/>
    </source>
</evidence>
<organism evidence="1 2">
    <name type="scientific">Labeo rohita</name>
    <name type="common">Indian major carp</name>
    <name type="synonym">Cyprinus rohita</name>
    <dbReference type="NCBI Taxonomy" id="84645"/>
    <lineage>
        <taxon>Eukaryota</taxon>
        <taxon>Metazoa</taxon>
        <taxon>Chordata</taxon>
        <taxon>Craniata</taxon>
        <taxon>Vertebrata</taxon>
        <taxon>Euteleostomi</taxon>
        <taxon>Actinopterygii</taxon>
        <taxon>Neopterygii</taxon>
        <taxon>Teleostei</taxon>
        <taxon>Ostariophysi</taxon>
        <taxon>Cypriniformes</taxon>
        <taxon>Cyprinidae</taxon>
        <taxon>Labeoninae</taxon>
        <taxon>Labeonini</taxon>
        <taxon>Labeo</taxon>
    </lineage>
</organism>
<proteinExistence type="predicted"/>
<reference evidence="1 2" key="1">
    <citation type="submission" date="2022-01" db="EMBL/GenBank/DDBJ databases">
        <title>A high-quality chromosome-level genome assembly of rohu carp, Labeo rohita.</title>
        <authorList>
            <person name="Arick M.A. II"/>
            <person name="Hsu C.-Y."/>
            <person name="Magbanua Z."/>
            <person name="Pechanova O."/>
            <person name="Grover C."/>
            <person name="Miller E."/>
            <person name="Thrash A."/>
            <person name="Ezzel L."/>
            <person name="Alam S."/>
            <person name="Benzie J."/>
            <person name="Hamilton M."/>
            <person name="Karsi A."/>
            <person name="Lawrence M.L."/>
            <person name="Peterson D.G."/>
        </authorList>
    </citation>
    <scope>NUCLEOTIDE SEQUENCE [LARGE SCALE GENOMIC DNA]</scope>
    <source>
        <strain evidence="2">BAU-BD-2019</strain>
        <tissue evidence="1">Blood</tissue>
    </source>
</reference>
<protein>
    <submittedName>
        <fullName evidence="1">Uncharacterized protein</fullName>
    </submittedName>
</protein>
<dbReference type="EMBL" id="JACTAM010000018">
    <property type="protein sequence ID" value="KAI2653539.1"/>
    <property type="molecule type" value="Genomic_DNA"/>
</dbReference>
<sequence length="96" mass="11431">MKLFFTYCKKKKSLKMMLLKHFIIKTYITKVNMTVNARKVNVMEKQKGNSGKTRTKHQFQKMNEITDTKTKNVVFANQECKKINRIQAIFQQRAQI</sequence>
<name>A0ABQ8LSC5_LABRO</name>
<comment type="caution">
    <text evidence="1">The sequence shown here is derived from an EMBL/GenBank/DDBJ whole genome shotgun (WGS) entry which is preliminary data.</text>
</comment>
<evidence type="ECO:0000313" key="1">
    <source>
        <dbReference type="EMBL" id="KAI2653539.1"/>
    </source>
</evidence>